<evidence type="ECO:0000313" key="1">
    <source>
        <dbReference type="EMBL" id="CAG8609101.1"/>
    </source>
</evidence>
<keyword evidence="2" id="KW-1185">Reference proteome</keyword>
<comment type="caution">
    <text evidence="1">The sequence shown here is derived from an EMBL/GenBank/DDBJ whole genome shotgun (WGS) entry which is preliminary data.</text>
</comment>
<accession>A0A9N9GIS5</accession>
<sequence>SGGGIRESGDRMEYPDMVKKFNKKIDINYYLKSIVGLCARFINNSKCFEPQPDSESLKNITDSDELWIAKDTLAQKSAEKWIKKYIKDLQDDATTHAEKICSGISEADMTRPSGISTRYNDYLNALDRIAGSTRSKLSDLLSKLSKLNVNYRNAIYELIVQAQKYKPDIMILEEYIFRFNLESECEVLIDFWNTWYKVIGLKIACLQALSIMQNSTIFLQSKNINMVKRTRMRSNTVPLSSKDYKFIMQYHNAKLKIEILKELRKKYPMTNDRFYRIWRGQEVDMVEWYQPVSDPVASQNQDLSIPESHLPDINQASMVENSNGQTSVASGRATSFQLKAHVINGVDTVNKLIKKVGGKDDMYTIIKREAREVEEAER</sequence>
<protein>
    <submittedName>
        <fullName evidence="1">10321_t:CDS:1</fullName>
    </submittedName>
</protein>
<proteinExistence type="predicted"/>
<organism evidence="1 2">
    <name type="scientific">Diversispora eburnea</name>
    <dbReference type="NCBI Taxonomy" id="1213867"/>
    <lineage>
        <taxon>Eukaryota</taxon>
        <taxon>Fungi</taxon>
        <taxon>Fungi incertae sedis</taxon>
        <taxon>Mucoromycota</taxon>
        <taxon>Glomeromycotina</taxon>
        <taxon>Glomeromycetes</taxon>
        <taxon>Diversisporales</taxon>
        <taxon>Diversisporaceae</taxon>
        <taxon>Diversispora</taxon>
    </lineage>
</organism>
<dbReference type="Proteomes" id="UP000789706">
    <property type="component" value="Unassembled WGS sequence"/>
</dbReference>
<gene>
    <name evidence="1" type="ORF">DEBURN_LOCUS9891</name>
</gene>
<dbReference type="AlphaFoldDB" id="A0A9N9GIS5"/>
<name>A0A9N9GIS5_9GLOM</name>
<dbReference type="EMBL" id="CAJVPK010002239">
    <property type="protein sequence ID" value="CAG8609101.1"/>
    <property type="molecule type" value="Genomic_DNA"/>
</dbReference>
<evidence type="ECO:0000313" key="2">
    <source>
        <dbReference type="Proteomes" id="UP000789706"/>
    </source>
</evidence>
<reference evidence="1" key="1">
    <citation type="submission" date="2021-06" db="EMBL/GenBank/DDBJ databases">
        <authorList>
            <person name="Kallberg Y."/>
            <person name="Tangrot J."/>
            <person name="Rosling A."/>
        </authorList>
    </citation>
    <scope>NUCLEOTIDE SEQUENCE</scope>
    <source>
        <strain evidence="1">AZ414A</strain>
    </source>
</reference>
<feature type="non-terminal residue" evidence="1">
    <location>
        <position position="1"/>
    </location>
</feature>
<feature type="non-terminal residue" evidence="1">
    <location>
        <position position="378"/>
    </location>
</feature>